<comment type="caution">
    <text evidence="1">The sequence shown here is derived from an EMBL/GenBank/DDBJ whole genome shotgun (WGS) entry which is preliminary data.</text>
</comment>
<name>A0ABP5JDA2_9ACTN</name>
<evidence type="ECO:0000313" key="1">
    <source>
        <dbReference type="EMBL" id="GAA2115395.1"/>
    </source>
</evidence>
<dbReference type="RefSeq" id="WP_231251025.1">
    <property type="nucleotide sequence ID" value="NZ_BAAAMQ010000017.1"/>
</dbReference>
<dbReference type="EMBL" id="BAAAMQ010000017">
    <property type="protein sequence ID" value="GAA2115395.1"/>
    <property type="molecule type" value="Genomic_DNA"/>
</dbReference>
<dbReference type="Proteomes" id="UP001501161">
    <property type="component" value="Unassembled WGS sequence"/>
</dbReference>
<keyword evidence="2" id="KW-1185">Reference proteome</keyword>
<sequence>MTYTLTVTDHPADTRDSGLGELANAVHQITAVVADHYGIPDIHVDLIFADDFIGATQDALDEARRDGEAPDTFTTERLGGETVAKNVPRADDFSDIAIVMNRTLLAADGEAVAHTIFLIAHELFHPMLNRRRHQSGTLEGVIYPSRTPNEIARSIACTITDEYRADQFASVMLGHFGTITTPGGGTEQLHAGHVFGDGYNQQFTDLLDTHIAPGWPDLVMDYRYGRVGLDDMWRAIASQTDQTFTLLAHAQAVADAARADGPLDGDNGSHRGATLYIAPAWSAVMSALDEHKTLGTPEEFALGDVAIADTVERELFDMWARLGLTFSVNKERNFAIHVTNPQR</sequence>
<proteinExistence type="predicted"/>
<accession>A0ABP5JDA2</accession>
<evidence type="ECO:0000313" key="2">
    <source>
        <dbReference type="Proteomes" id="UP001501161"/>
    </source>
</evidence>
<organism evidence="1 2">
    <name type="scientific">Nocardioides furvisabuli</name>
    <dbReference type="NCBI Taxonomy" id="375542"/>
    <lineage>
        <taxon>Bacteria</taxon>
        <taxon>Bacillati</taxon>
        <taxon>Actinomycetota</taxon>
        <taxon>Actinomycetes</taxon>
        <taxon>Propionibacteriales</taxon>
        <taxon>Nocardioidaceae</taxon>
        <taxon>Nocardioides</taxon>
    </lineage>
</organism>
<gene>
    <name evidence="1" type="ORF">GCM10009726_34140</name>
</gene>
<reference evidence="2" key="1">
    <citation type="journal article" date="2019" name="Int. J. Syst. Evol. Microbiol.">
        <title>The Global Catalogue of Microorganisms (GCM) 10K type strain sequencing project: providing services to taxonomists for standard genome sequencing and annotation.</title>
        <authorList>
            <consortium name="The Broad Institute Genomics Platform"/>
            <consortium name="The Broad Institute Genome Sequencing Center for Infectious Disease"/>
            <person name="Wu L."/>
            <person name="Ma J."/>
        </authorList>
    </citation>
    <scope>NUCLEOTIDE SEQUENCE [LARGE SCALE GENOMIC DNA]</scope>
    <source>
        <strain evidence="2">JCM 13813</strain>
    </source>
</reference>
<protein>
    <submittedName>
        <fullName evidence="1">Uncharacterized protein</fullName>
    </submittedName>
</protein>